<dbReference type="Proteomes" id="UP001597427">
    <property type="component" value="Unassembled WGS sequence"/>
</dbReference>
<keyword evidence="2" id="KW-1185">Reference proteome</keyword>
<sequence length="321" mass="36104">MFFDMHCDTLLKIYEQPGTHLRENSFQIDLRRMKESLIDFQNFAIFIELETVADPYVRYQEILAIYQKEMSANRDLIRPVLTYTDYVENQKNQLLSGMLTMEEGAPLAGRIDRLEQCYQDGVRMMTLTWNMENELGFPNACYVDASTQKFLPIAQQGLKPAGREIVTRMAELGMIIDVSHGSDQLVSDVLDTTDVPFVASHSNCRALCQHSRNLPDSLIRSIAERGGVIGLNYFAEFIQFDASLSLPMQLAKHAAHLKNVGGIGCIGLGSDFDGIRPSKELPDILAVERIVAALQKVGFTSREIDAIGYQNVARLYQEILA</sequence>
<dbReference type="InterPro" id="IPR032466">
    <property type="entry name" value="Metal_Hydrolase"/>
</dbReference>
<gene>
    <name evidence="1" type="ORF">ACFSR0_09030</name>
</gene>
<dbReference type="PROSITE" id="PS51365">
    <property type="entry name" value="RENAL_DIPEPTIDASE_2"/>
    <property type="match status" value="1"/>
</dbReference>
<dbReference type="RefSeq" id="WP_379982043.1">
    <property type="nucleotide sequence ID" value="NZ_JBHUMO010000056.1"/>
</dbReference>
<evidence type="ECO:0000313" key="1">
    <source>
        <dbReference type="EMBL" id="MFD2729562.1"/>
    </source>
</evidence>
<evidence type="ECO:0000313" key="2">
    <source>
        <dbReference type="Proteomes" id="UP001597427"/>
    </source>
</evidence>
<reference evidence="2" key="1">
    <citation type="journal article" date="2019" name="Int. J. Syst. Evol. Microbiol.">
        <title>The Global Catalogue of Microorganisms (GCM) 10K type strain sequencing project: providing services to taxonomists for standard genome sequencing and annotation.</title>
        <authorList>
            <consortium name="The Broad Institute Genomics Platform"/>
            <consortium name="The Broad Institute Genome Sequencing Center for Infectious Disease"/>
            <person name="Wu L."/>
            <person name="Ma J."/>
        </authorList>
    </citation>
    <scope>NUCLEOTIDE SEQUENCE [LARGE SCALE GENOMIC DNA]</scope>
    <source>
        <strain evidence="2">TISTR 932</strain>
    </source>
</reference>
<dbReference type="InterPro" id="IPR008257">
    <property type="entry name" value="Pept_M19"/>
</dbReference>
<dbReference type="PANTHER" id="PTHR10443:SF12">
    <property type="entry name" value="DIPEPTIDASE"/>
    <property type="match status" value="1"/>
</dbReference>
<organism evidence="1 2">
    <name type="scientific">Enterococcus camelliae</name>
    <dbReference type="NCBI Taxonomy" id="453959"/>
    <lineage>
        <taxon>Bacteria</taxon>
        <taxon>Bacillati</taxon>
        <taxon>Bacillota</taxon>
        <taxon>Bacilli</taxon>
        <taxon>Lactobacillales</taxon>
        <taxon>Enterococcaceae</taxon>
        <taxon>Enterococcus</taxon>
    </lineage>
</organism>
<dbReference type="Gene3D" id="3.20.20.140">
    <property type="entry name" value="Metal-dependent hydrolases"/>
    <property type="match status" value="1"/>
</dbReference>
<name>A0ABW5TJT7_9ENTE</name>
<dbReference type="PANTHER" id="PTHR10443">
    <property type="entry name" value="MICROSOMAL DIPEPTIDASE"/>
    <property type="match status" value="1"/>
</dbReference>
<dbReference type="Pfam" id="PF01244">
    <property type="entry name" value="Peptidase_M19"/>
    <property type="match status" value="1"/>
</dbReference>
<accession>A0ABW5TJT7</accession>
<proteinExistence type="predicted"/>
<comment type="caution">
    <text evidence="1">The sequence shown here is derived from an EMBL/GenBank/DDBJ whole genome shotgun (WGS) entry which is preliminary data.</text>
</comment>
<dbReference type="SUPFAM" id="SSF51556">
    <property type="entry name" value="Metallo-dependent hydrolases"/>
    <property type="match status" value="1"/>
</dbReference>
<protein>
    <submittedName>
        <fullName evidence="1">Dipeptidase</fullName>
    </submittedName>
</protein>
<dbReference type="EMBL" id="JBHUMO010000056">
    <property type="protein sequence ID" value="MFD2729562.1"/>
    <property type="molecule type" value="Genomic_DNA"/>
</dbReference>